<gene>
    <name evidence="1" type="ORF">FPL14_23000</name>
</gene>
<evidence type="ECO:0000313" key="1">
    <source>
        <dbReference type="EMBL" id="QMV43717.1"/>
    </source>
</evidence>
<dbReference type="AlphaFoldDB" id="A0A7G5C3D3"/>
<evidence type="ECO:0000313" key="2">
    <source>
        <dbReference type="Proteomes" id="UP000515679"/>
    </source>
</evidence>
<dbReference type="Proteomes" id="UP000515679">
    <property type="component" value="Chromosome"/>
</dbReference>
<accession>A0A7G5C3D3</accession>
<dbReference type="RefSeq" id="WP_182299956.1">
    <property type="nucleotide sequence ID" value="NZ_CP041969.1"/>
</dbReference>
<protein>
    <submittedName>
        <fullName evidence="1">Uncharacterized protein</fullName>
    </submittedName>
</protein>
<dbReference type="KEGG" id="cchl:FPL14_23000"/>
<name>A0A7G5C3D3_9BACL</name>
<organism evidence="1 2">
    <name type="scientific">Cohnella cholangitidis</name>
    <dbReference type="NCBI Taxonomy" id="2598458"/>
    <lineage>
        <taxon>Bacteria</taxon>
        <taxon>Bacillati</taxon>
        <taxon>Bacillota</taxon>
        <taxon>Bacilli</taxon>
        <taxon>Bacillales</taxon>
        <taxon>Paenibacillaceae</taxon>
        <taxon>Cohnella</taxon>
    </lineage>
</organism>
<reference evidence="1 2" key="1">
    <citation type="submission" date="2019-07" db="EMBL/GenBank/DDBJ databases">
        <authorList>
            <person name="Kim J.K."/>
            <person name="Cheong H.-M."/>
            <person name="Choi Y."/>
            <person name="Hwang K.J."/>
            <person name="Lee S."/>
            <person name="Choi C."/>
        </authorList>
    </citation>
    <scope>NUCLEOTIDE SEQUENCE [LARGE SCALE GENOMIC DNA]</scope>
    <source>
        <strain evidence="1 2">KS 22</strain>
    </source>
</reference>
<dbReference type="EMBL" id="CP041969">
    <property type="protein sequence ID" value="QMV43717.1"/>
    <property type="molecule type" value="Genomic_DNA"/>
</dbReference>
<proteinExistence type="predicted"/>
<keyword evidence="2" id="KW-1185">Reference proteome</keyword>
<sequence length="62" mass="6914">MKKEKAPLHGNIVKTMMIGNTTINFCDDCIVKTPEELEKVLDRFHAAGWAIIEELVAKGESV</sequence>